<evidence type="ECO:0000313" key="1">
    <source>
        <dbReference type="EMBL" id="KAK8373243.1"/>
    </source>
</evidence>
<comment type="caution">
    <text evidence="1">The sequence shown here is derived from an EMBL/GenBank/DDBJ whole genome shotgun (WGS) entry which is preliminary data.</text>
</comment>
<sequence length="97" mass="10859">MRNPRTTSGYNWALLWTLRQVEGRPLESLRTKTAGSPPLLAGWWEGAVWINTTWAAVSLAQWSEGGCPINQYSVVYRQTSAVTWIVVSKRVEGGRPV</sequence>
<dbReference type="GO" id="GO:0016020">
    <property type="term" value="C:membrane"/>
    <property type="evidence" value="ECO:0007669"/>
    <property type="project" value="UniProtKB-SubCell"/>
</dbReference>
<accession>A0AAW0SD79</accession>
<organism evidence="1 2">
    <name type="scientific">Scylla paramamosain</name>
    <name type="common">Mud crab</name>
    <dbReference type="NCBI Taxonomy" id="85552"/>
    <lineage>
        <taxon>Eukaryota</taxon>
        <taxon>Metazoa</taxon>
        <taxon>Ecdysozoa</taxon>
        <taxon>Arthropoda</taxon>
        <taxon>Crustacea</taxon>
        <taxon>Multicrustacea</taxon>
        <taxon>Malacostraca</taxon>
        <taxon>Eumalacostraca</taxon>
        <taxon>Eucarida</taxon>
        <taxon>Decapoda</taxon>
        <taxon>Pleocyemata</taxon>
        <taxon>Brachyura</taxon>
        <taxon>Eubrachyura</taxon>
        <taxon>Portunoidea</taxon>
        <taxon>Portunidae</taxon>
        <taxon>Portuninae</taxon>
        <taxon>Scylla</taxon>
    </lineage>
</organism>
<dbReference type="GO" id="GO:0007155">
    <property type="term" value="P:cell adhesion"/>
    <property type="evidence" value="ECO:0007669"/>
    <property type="project" value="UniProtKB-KW"/>
</dbReference>
<proteinExistence type="predicted"/>
<reference evidence="1 2" key="1">
    <citation type="submission" date="2023-03" db="EMBL/GenBank/DDBJ databases">
        <title>High-quality genome of Scylla paramamosain provides insights in environmental adaptation.</title>
        <authorList>
            <person name="Zhang L."/>
        </authorList>
    </citation>
    <scope>NUCLEOTIDE SEQUENCE [LARGE SCALE GENOMIC DNA]</scope>
    <source>
        <strain evidence="1">LZ_2023a</strain>
        <tissue evidence="1">Muscle</tissue>
    </source>
</reference>
<dbReference type="Proteomes" id="UP001487740">
    <property type="component" value="Unassembled WGS sequence"/>
</dbReference>
<name>A0AAW0SD79_SCYPA</name>
<keyword evidence="2" id="KW-1185">Reference proteome</keyword>
<evidence type="ECO:0000313" key="2">
    <source>
        <dbReference type="Proteomes" id="UP001487740"/>
    </source>
</evidence>
<protein>
    <submittedName>
        <fullName evidence="1">Uncharacterized protein</fullName>
    </submittedName>
</protein>
<dbReference type="AlphaFoldDB" id="A0AAW0SD79"/>
<gene>
    <name evidence="1" type="ORF">O3P69_020936</name>
</gene>
<dbReference type="EMBL" id="JARAKH010001276">
    <property type="protein sequence ID" value="KAK8373243.1"/>
    <property type="molecule type" value="Genomic_DNA"/>
</dbReference>